<dbReference type="Proteomes" id="UP000315295">
    <property type="component" value="Unassembled WGS sequence"/>
</dbReference>
<keyword evidence="2" id="KW-1185">Reference proteome</keyword>
<evidence type="ECO:0000313" key="2">
    <source>
        <dbReference type="Proteomes" id="UP000315295"/>
    </source>
</evidence>
<protein>
    <submittedName>
        <fullName evidence="1">Uncharacterized protein</fullName>
    </submittedName>
</protein>
<reference evidence="1 2" key="1">
    <citation type="journal article" date="2019" name="G3 (Bethesda)">
        <title>Sequencing of a Wild Apple (Malus baccata) Genome Unravels the Differences Between Cultivated and Wild Apple Species Regarding Disease Resistance and Cold Tolerance.</title>
        <authorList>
            <person name="Chen X."/>
        </authorList>
    </citation>
    <scope>NUCLEOTIDE SEQUENCE [LARGE SCALE GENOMIC DNA]</scope>
    <source>
        <strain evidence="2">cv. Shandingzi</strain>
        <tissue evidence="1">Leaves</tissue>
    </source>
</reference>
<evidence type="ECO:0000313" key="1">
    <source>
        <dbReference type="EMBL" id="TQD88123.1"/>
    </source>
</evidence>
<dbReference type="AlphaFoldDB" id="A0A540LNS4"/>
<dbReference type="EMBL" id="VIEB01000515">
    <property type="protein sequence ID" value="TQD88123.1"/>
    <property type="molecule type" value="Genomic_DNA"/>
</dbReference>
<accession>A0A540LNS4</accession>
<gene>
    <name evidence="1" type="ORF">C1H46_026326</name>
</gene>
<comment type="caution">
    <text evidence="1">The sequence shown here is derived from an EMBL/GenBank/DDBJ whole genome shotgun (WGS) entry which is preliminary data.</text>
</comment>
<organism evidence="1 2">
    <name type="scientific">Malus baccata</name>
    <name type="common">Siberian crab apple</name>
    <name type="synonym">Pyrus baccata</name>
    <dbReference type="NCBI Taxonomy" id="106549"/>
    <lineage>
        <taxon>Eukaryota</taxon>
        <taxon>Viridiplantae</taxon>
        <taxon>Streptophyta</taxon>
        <taxon>Embryophyta</taxon>
        <taxon>Tracheophyta</taxon>
        <taxon>Spermatophyta</taxon>
        <taxon>Magnoliopsida</taxon>
        <taxon>eudicotyledons</taxon>
        <taxon>Gunneridae</taxon>
        <taxon>Pentapetalae</taxon>
        <taxon>rosids</taxon>
        <taxon>fabids</taxon>
        <taxon>Rosales</taxon>
        <taxon>Rosaceae</taxon>
        <taxon>Amygdaloideae</taxon>
        <taxon>Maleae</taxon>
        <taxon>Malus</taxon>
    </lineage>
</organism>
<proteinExistence type="predicted"/>
<name>A0A540LNS4_MALBA</name>
<sequence>MYSAAVVKKRTFGGKCLNVRMKTVVPYVAVEIWVEIEPESEFKLCSGTRKIPANVIVLGFASEVDWFVVALVDNAHDVLGPDDITRAAGAILADGQGNE</sequence>